<dbReference type="Pfam" id="PF00005">
    <property type="entry name" value="ABC_tran"/>
    <property type="match status" value="2"/>
</dbReference>
<keyword evidence="2" id="KW-0813">Transport</keyword>
<evidence type="ECO:0000256" key="2">
    <source>
        <dbReference type="ARBA" id="ARBA00022448"/>
    </source>
</evidence>
<evidence type="ECO:0000256" key="4">
    <source>
        <dbReference type="ARBA" id="ARBA00022692"/>
    </source>
</evidence>
<dbReference type="Pfam" id="PF00664">
    <property type="entry name" value="ABC_membrane"/>
    <property type="match status" value="2"/>
</dbReference>
<evidence type="ECO:0000313" key="13">
    <source>
        <dbReference type="EMBL" id="QGV80550.1"/>
    </source>
</evidence>
<evidence type="ECO:0000256" key="8">
    <source>
        <dbReference type="ARBA" id="ARBA00023136"/>
    </source>
</evidence>
<dbReference type="CDD" id="cd18543">
    <property type="entry name" value="ABC_6TM_Rv0194_D1_like"/>
    <property type="match status" value="1"/>
</dbReference>
<feature type="transmembrane region" description="Helical" evidence="10">
    <location>
        <begin position="60"/>
        <end position="79"/>
    </location>
</feature>
<dbReference type="GO" id="GO:0015421">
    <property type="term" value="F:ABC-type oligopeptide transporter activity"/>
    <property type="evidence" value="ECO:0007669"/>
    <property type="project" value="TreeGrafter"/>
</dbReference>
<dbReference type="InterPro" id="IPR027417">
    <property type="entry name" value="P-loop_NTPase"/>
</dbReference>
<dbReference type="InterPro" id="IPR036640">
    <property type="entry name" value="ABC1_TM_sf"/>
</dbReference>
<feature type="domain" description="ABC transporter" evidence="11">
    <location>
        <begin position="993"/>
        <end position="1227"/>
    </location>
</feature>
<evidence type="ECO:0000256" key="7">
    <source>
        <dbReference type="ARBA" id="ARBA00022989"/>
    </source>
</evidence>
<feature type="transmembrane region" description="Helical" evidence="10">
    <location>
        <begin position="23"/>
        <end position="48"/>
    </location>
</feature>
<keyword evidence="14" id="KW-1185">Reference proteome</keyword>
<evidence type="ECO:0000256" key="1">
    <source>
        <dbReference type="ARBA" id="ARBA00004651"/>
    </source>
</evidence>
<dbReference type="PROSITE" id="PS50893">
    <property type="entry name" value="ABC_TRANSPORTER_2"/>
    <property type="match status" value="2"/>
</dbReference>
<keyword evidence="7 10" id="KW-1133">Transmembrane helix</keyword>
<dbReference type="RefSeq" id="WP_156694266.1">
    <property type="nucleotide sequence ID" value="NZ_CP034279.1"/>
</dbReference>
<feature type="transmembrane region" description="Helical" evidence="10">
    <location>
        <begin position="245"/>
        <end position="267"/>
    </location>
</feature>
<dbReference type="KEGG" id="sfic:EIZ62_21650"/>
<evidence type="ECO:0000256" key="6">
    <source>
        <dbReference type="ARBA" id="ARBA00022840"/>
    </source>
</evidence>
<keyword evidence="5" id="KW-0547">Nucleotide-binding</keyword>
<organism evidence="13 14">
    <name type="scientific">Streptomyces ficellus</name>
    <dbReference type="NCBI Taxonomy" id="1977088"/>
    <lineage>
        <taxon>Bacteria</taxon>
        <taxon>Bacillati</taxon>
        <taxon>Actinomycetota</taxon>
        <taxon>Actinomycetes</taxon>
        <taxon>Kitasatosporales</taxon>
        <taxon>Streptomycetaceae</taxon>
        <taxon>Streptomyces</taxon>
    </lineage>
</organism>
<dbReference type="EMBL" id="CP034279">
    <property type="protein sequence ID" value="QGV80550.1"/>
    <property type="molecule type" value="Genomic_DNA"/>
</dbReference>
<feature type="transmembrane region" description="Helical" evidence="10">
    <location>
        <begin position="786"/>
        <end position="810"/>
    </location>
</feature>
<feature type="transmembrane region" description="Helical" evidence="10">
    <location>
        <begin position="709"/>
        <end position="730"/>
    </location>
</feature>
<reference evidence="13 14" key="1">
    <citation type="submission" date="2018-12" db="EMBL/GenBank/DDBJ databases">
        <title>Complete genome sequence of Streptomyces ficellus NRRL8067, the producer of ficellomycin, feldamycin and nojirimycin.</title>
        <authorList>
            <person name="Zhang H."/>
            <person name="Yue R."/>
            <person name="Liu Y."/>
            <person name="Li M."/>
            <person name="Mu H."/>
            <person name="Zhang J."/>
        </authorList>
    </citation>
    <scope>NUCLEOTIDE SEQUENCE [LARGE SCALE GENOMIC DNA]</scope>
    <source>
        <strain evidence="13 14">NRRL 8067</strain>
    </source>
</reference>
<keyword evidence="4 10" id="KW-0812">Transmembrane</keyword>
<gene>
    <name evidence="13" type="ORF">EIZ62_21650</name>
</gene>
<evidence type="ECO:0000256" key="3">
    <source>
        <dbReference type="ARBA" id="ARBA00022475"/>
    </source>
</evidence>
<dbReference type="SUPFAM" id="SSF90123">
    <property type="entry name" value="ABC transporter transmembrane region"/>
    <property type="match status" value="2"/>
</dbReference>
<dbReference type="InterPro" id="IPR003439">
    <property type="entry name" value="ABC_transporter-like_ATP-bd"/>
</dbReference>
<keyword evidence="3" id="KW-1003">Cell membrane</keyword>
<proteinExistence type="inferred from homology"/>
<feature type="transmembrane region" description="Helical" evidence="10">
    <location>
        <begin position="672"/>
        <end position="697"/>
    </location>
</feature>
<feature type="domain" description="ABC transmembrane type-1" evidence="12">
    <location>
        <begin position="24"/>
        <end position="304"/>
    </location>
</feature>
<comment type="subcellular location">
    <subcellularLocation>
        <location evidence="1">Cell membrane</location>
        <topology evidence="1">Multi-pass membrane protein</topology>
    </subcellularLocation>
</comment>
<evidence type="ECO:0000256" key="10">
    <source>
        <dbReference type="SAM" id="Phobius"/>
    </source>
</evidence>
<evidence type="ECO:0000256" key="5">
    <source>
        <dbReference type="ARBA" id="ARBA00022741"/>
    </source>
</evidence>
<dbReference type="InterPro" id="IPR003593">
    <property type="entry name" value="AAA+_ATPase"/>
</dbReference>
<evidence type="ECO:0000256" key="9">
    <source>
        <dbReference type="ARBA" id="ARBA00061644"/>
    </source>
</evidence>
<dbReference type="FunFam" id="3.40.50.300:FF:000299">
    <property type="entry name" value="ABC transporter ATP-binding protein/permease"/>
    <property type="match status" value="2"/>
</dbReference>
<evidence type="ECO:0000313" key="14">
    <source>
        <dbReference type="Proteomes" id="UP000422572"/>
    </source>
</evidence>
<dbReference type="Proteomes" id="UP000422572">
    <property type="component" value="Chromosome"/>
</dbReference>
<comment type="similarity">
    <text evidence="9">Belongs to the ABC transporter superfamily. Lipid exporter (TC 3.A.1.106) family.</text>
</comment>
<dbReference type="FunFam" id="1.20.1560.10:FF:000099">
    <property type="entry name" value="ABC transporter ATP-binding protein/permease"/>
    <property type="match status" value="1"/>
</dbReference>
<feature type="domain" description="ABC transmembrane type-1" evidence="12">
    <location>
        <begin position="677"/>
        <end position="959"/>
    </location>
</feature>
<protein>
    <submittedName>
        <fullName evidence="13">ABC transporter ATP-binding protein</fullName>
    </submittedName>
</protein>
<accession>A0A6I6FA05</accession>
<evidence type="ECO:0000259" key="12">
    <source>
        <dbReference type="PROSITE" id="PS50929"/>
    </source>
</evidence>
<dbReference type="FunFam" id="1.20.1560.10:FF:000065">
    <property type="entry name" value="ABC transporter ATP-binding protein/permease"/>
    <property type="match status" value="1"/>
</dbReference>
<feature type="transmembrane region" description="Helical" evidence="10">
    <location>
        <begin position="816"/>
        <end position="834"/>
    </location>
</feature>
<name>A0A6I6FA05_9ACTN</name>
<dbReference type="GO" id="GO:0005886">
    <property type="term" value="C:plasma membrane"/>
    <property type="evidence" value="ECO:0007669"/>
    <property type="project" value="UniProtKB-SubCell"/>
</dbReference>
<dbReference type="InterPro" id="IPR017871">
    <property type="entry name" value="ABC_transporter-like_CS"/>
</dbReference>
<dbReference type="InterPro" id="IPR011527">
    <property type="entry name" value="ABC1_TM_dom"/>
</dbReference>
<keyword evidence="8 10" id="KW-0472">Membrane</keyword>
<dbReference type="GO" id="GO:0005524">
    <property type="term" value="F:ATP binding"/>
    <property type="evidence" value="ECO:0007669"/>
    <property type="project" value="UniProtKB-KW"/>
</dbReference>
<dbReference type="OrthoDB" id="9806127at2"/>
<dbReference type="SMART" id="SM00382">
    <property type="entry name" value="AAA"/>
    <property type="match status" value="2"/>
</dbReference>
<feature type="transmembrane region" description="Helical" evidence="10">
    <location>
        <begin position="132"/>
        <end position="153"/>
    </location>
</feature>
<dbReference type="AlphaFoldDB" id="A0A6I6FA05"/>
<evidence type="ECO:0000259" key="11">
    <source>
        <dbReference type="PROSITE" id="PS50893"/>
    </source>
</evidence>
<dbReference type="PANTHER" id="PTHR43394:SF1">
    <property type="entry name" value="ATP-BINDING CASSETTE SUB-FAMILY B MEMBER 10, MITOCHONDRIAL"/>
    <property type="match status" value="1"/>
</dbReference>
<dbReference type="CDD" id="cd18546">
    <property type="entry name" value="ABC_6TM_Rv0194_D2_like"/>
    <property type="match status" value="1"/>
</dbReference>
<feature type="transmembrane region" description="Helical" evidence="10">
    <location>
        <begin position="159"/>
        <end position="176"/>
    </location>
</feature>
<sequence length="1243" mass="133287">MAAAEQGWARRLSGYAWRYRRNVVLALGSSLAGMAVMALVPLITKVVIDDVIGAKTRSLAVWTGLLLAAAVAVYAATYVRRYYGGRLALDVQHDLRTEMYGTITRLDGRRQDELSTGQVVGRATSDLQLIQGLLFMLPMTIGNILLFLISLVVMAWLSLPLTLVALAVAPALWFIAKRSRTRLHPATWYAQAQAAHVAGVVDGAVTGVRVVKGFGQEEQETGKIRAASRKLFAGRLRTIRLNSRYTPALQAVPALGQVAMLALGGWLATRGQITLGTFVAFSTYLAQLVGPVRMLAMVLTVGQQARAGVERVLELIDTEPGIEDGTKELPADAPASVEFDDVSFAYEDGRPVLDGFSLEIRPGETVAVVGSSGSGKSTVSLLLPRFYDVTHGAVLIGGHDVRELTLDSLRAAIGLVPEDSFLFSDTVRANIAYGKPDATDEEIRAAARAAQADGFIAGLPDGYDTKVGEHGLTLSGGQRQRVALARAILTDPRLLVLDDATSAVDARVEHEIHEALRSVMAGRTTLLIAHRRSTLNLADRIAVLDDGRLSDIGTHDELERRSALYRRLLTDPDELGGVSPGHAVPVTAPQEDRTVREELDAEFDAERGITPALWVRDADAADARSGAGDGATPELLAQVEALPPATDTPAVDEARAVTPEESYGLRRLLRGFGAVLLVSLGLVAVDAGMGLLLPILIRHGIDDGVEQAALGAVWVASGLALATVLVQWVAQTGEIRMTGRTGERVLYALRLKIFAQLQRLGLDYYERELTGRIMTRMTTDVDALSTFLQTGLVTAFVSLVTFFGIMVALVVIDVQLALVVFATLPVLVVGTVFFRRSSVKAYELARERISVVNADLQESVAGLRIVQAFRRERSGRQAFAARSAEYRAARVRGQWLISVYFPFVQLLSSVAAAAVLIVGAGRVEAGTLTTGALVAYLLYIDLFFAPVQQLSQVFDGYQQAAVSLGRMQELLREKTSTAAPAKPLPVPSLRGDIAFEGVSFSYKDDESALTGVDLRIPAGQTVAFVGETGAGKSTLVKLVARFYDPTSGRVTADGADLRDLDLTAYRHRLGVVPQEAYLFAGTVRDAIAYGRPGASDAEVEAAARAVGAHDMIATLDGGYLHEVAERGRNLSAGQRQLIALARAELVDPDVLLLDEATAALDLATEAQVNAATDRLAGRRTTLVVAHRLTTAARADRVVVMDRGRVAEDGTHEELLARDGRYAELWRTFIGEEPAGTGTPAPTG</sequence>
<dbReference type="PROSITE" id="PS00211">
    <property type="entry name" value="ABC_TRANSPORTER_1"/>
    <property type="match status" value="1"/>
</dbReference>
<dbReference type="PANTHER" id="PTHR43394">
    <property type="entry name" value="ATP-DEPENDENT PERMEASE MDL1, MITOCHONDRIAL"/>
    <property type="match status" value="1"/>
</dbReference>
<dbReference type="InterPro" id="IPR039421">
    <property type="entry name" value="Type_1_exporter"/>
</dbReference>
<keyword evidence="6 13" id="KW-0067">ATP-binding</keyword>
<dbReference type="Gene3D" id="3.40.50.300">
    <property type="entry name" value="P-loop containing nucleotide triphosphate hydrolases"/>
    <property type="match status" value="2"/>
</dbReference>
<dbReference type="GO" id="GO:0016887">
    <property type="term" value="F:ATP hydrolysis activity"/>
    <property type="evidence" value="ECO:0007669"/>
    <property type="project" value="InterPro"/>
</dbReference>
<feature type="domain" description="ABC transporter" evidence="11">
    <location>
        <begin position="337"/>
        <end position="571"/>
    </location>
</feature>
<dbReference type="SUPFAM" id="SSF52540">
    <property type="entry name" value="P-loop containing nucleoside triphosphate hydrolases"/>
    <property type="match status" value="2"/>
</dbReference>
<feature type="transmembrane region" description="Helical" evidence="10">
    <location>
        <begin position="895"/>
        <end position="919"/>
    </location>
</feature>
<feature type="transmembrane region" description="Helical" evidence="10">
    <location>
        <begin position="273"/>
        <end position="296"/>
    </location>
</feature>
<dbReference type="Gene3D" id="1.20.1560.10">
    <property type="entry name" value="ABC transporter type 1, transmembrane domain"/>
    <property type="match status" value="2"/>
</dbReference>
<dbReference type="PROSITE" id="PS50929">
    <property type="entry name" value="ABC_TM1F"/>
    <property type="match status" value="2"/>
</dbReference>